<reference evidence="2" key="1">
    <citation type="submission" date="2023-01" db="EMBL/GenBank/DDBJ databases">
        <title>The genome sequence of Kordiimonadaceae bacterium 6D33.</title>
        <authorList>
            <person name="Liu Y."/>
        </authorList>
    </citation>
    <scope>NUCLEOTIDE SEQUENCE</scope>
    <source>
        <strain evidence="2">6D33</strain>
    </source>
</reference>
<accession>A0AAF0BM67</accession>
<dbReference type="InterPro" id="IPR005625">
    <property type="entry name" value="PepSY-ass_TM"/>
</dbReference>
<feature type="transmembrane region" description="Helical" evidence="1">
    <location>
        <begin position="344"/>
        <end position="366"/>
    </location>
</feature>
<name>A0AAF0BM67_9PROT</name>
<keyword evidence="1" id="KW-0812">Transmembrane</keyword>
<protein>
    <submittedName>
        <fullName evidence="2">PepSY-associated TM helix domain-containing protein</fullName>
    </submittedName>
</protein>
<feature type="transmembrane region" description="Helical" evidence="1">
    <location>
        <begin position="144"/>
        <end position="166"/>
    </location>
</feature>
<keyword evidence="3" id="KW-1185">Reference proteome</keyword>
<sequence>MKMQNPITPVLSKAMLDAHSAIGVFFGAVLYLVCFSGTLAVMVAEFSLWEDPSGPFQSSYSPAQHERLMENAYAAAKAEGFDHAIYVVGPSAEEPRITVTGYTDLGDYKQWQADAEGNLLPMANTGWSEFMRIHHYQLSIPRPFGLYVVGLAGAIMIASLFSGLIAHRRILKDAFRLRIGGSDRLTNADLHNRVGVWALPFHLIVALTGSLLGLASLFIGIVGYAAYDGDEDKVYEILFGTHPEDVETVAPLPDVRAVLASIESTKPGTEIVWIGYDHVATAGQMVHVATAEPGHLSRAEMWTFAPDGTFHHKAGYTDGSVGMRIYGMLAPLHFGTYGGLPLKLIYVFLGSGLTLIVATGVNIWLARKRTQGYRKPRLERAWTVLVWGQIPAFVLAALTELLDVAPALPVYWAITILPLALAYTKIEVSTLATGARLMGGILLVTLAVLHGLIWREHALIDSVVIDIALATLGALLLWRSVPRTKTAELSLKAAE</sequence>
<dbReference type="EMBL" id="CP116805">
    <property type="protein sequence ID" value="WCL54121.1"/>
    <property type="molecule type" value="Genomic_DNA"/>
</dbReference>
<evidence type="ECO:0000313" key="3">
    <source>
        <dbReference type="Proteomes" id="UP001217500"/>
    </source>
</evidence>
<feature type="transmembrane region" description="Helical" evidence="1">
    <location>
        <begin position="21"/>
        <end position="44"/>
    </location>
</feature>
<proteinExistence type="predicted"/>
<evidence type="ECO:0000313" key="2">
    <source>
        <dbReference type="EMBL" id="WCL54121.1"/>
    </source>
</evidence>
<keyword evidence="1" id="KW-1133">Transmembrane helix</keyword>
<dbReference type="AlphaFoldDB" id="A0AAF0BM67"/>
<dbReference type="KEGG" id="gso:PH603_16405"/>
<feature type="transmembrane region" description="Helical" evidence="1">
    <location>
        <begin position="404"/>
        <end position="423"/>
    </location>
</feature>
<feature type="transmembrane region" description="Helical" evidence="1">
    <location>
        <begin position="435"/>
        <end position="453"/>
    </location>
</feature>
<organism evidence="2 3">
    <name type="scientific">Gimibacter soli</name>
    <dbReference type="NCBI Taxonomy" id="3024400"/>
    <lineage>
        <taxon>Bacteria</taxon>
        <taxon>Pseudomonadati</taxon>
        <taxon>Pseudomonadota</taxon>
        <taxon>Alphaproteobacteria</taxon>
        <taxon>Kordiimonadales</taxon>
        <taxon>Temperatibacteraceae</taxon>
        <taxon>Gimibacter</taxon>
    </lineage>
</organism>
<feature type="transmembrane region" description="Helical" evidence="1">
    <location>
        <begin position="203"/>
        <end position="227"/>
    </location>
</feature>
<feature type="transmembrane region" description="Helical" evidence="1">
    <location>
        <begin position="459"/>
        <end position="478"/>
    </location>
</feature>
<evidence type="ECO:0000256" key="1">
    <source>
        <dbReference type="SAM" id="Phobius"/>
    </source>
</evidence>
<dbReference type="PANTHER" id="PTHR34219">
    <property type="entry name" value="IRON-REGULATED INNER MEMBRANE PROTEIN-RELATED"/>
    <property type="match status" value="1"/>
</dbReference>
<feature type="transmembrane region" description="Helical" evidence="1">
    <location>
        <begin position="378"/>
        <end position="398"/>
    </location>
</feature>
<keyword evidence="1" id="KW-0472">Membrane</keyword>
<gene>
    <name evidence="2" type="ORF">PH603_16405</name>
</gene>
<dbReference type="RefSeq" id="WP_289503840.1">
    <property type="nucleotide sequence ID" value="NZ_CP116805.1"/>
</dbReference>
<dbReference type="Pfam" id="PF03929">
    <property type="entry name" value="PepSY_TM"/>
    <property type="match status" value="1"/>
</dbReference>
<dbReference type="Proteomes" id="UP001217500">
    <property type="component" value="Chromosome"/>
</dbReference>
<dbReference type="PANTHER" id="PTHR34219:SF3">
    <property type="entry name" value="BLL7967 PROTEIN"/>
    <property type="match status" value="1"/>
</dbReference>